<evidence type="ECO:0000313" key="3">
    <source>
        <dbReference type="EMBL" id="MBW8190535.1"/>
    </source>
</evidence>
<evidence type="ECO:0000256" key="1">
    <source>
        <dbReference type="ARBA" id="ARBA00044755"/>
    </source>
</evidence>
<keyword evidence="4" id="KW-1185">Reference proteome</keyword>
<dbReference type="PANTHER" id="PTHR35024:SF4">
    <property type="entry name" value="POLYMER-FORMING CYTOSKELETAL PROTEIN"/>
    <property type="match status" value="1"/>
</dbReference>
<protein>
    <submittedName>
        <fullName evidence="3">Polymer-forming cytoskeletal protein</fullName>
    </submittedName>
</protein>
<comment type="caution">
    <text evidence="3">The sequence shown here is derived from an EMBL/GenBank/DDBJ whole genome shotgun (WGS) entry which is preliminary data.</text>
</comment>
<gene>
    <name evidence="3" type="ORF">K0504_05750</name>
</gene>
<dbReference type="PANTHER" id="PTHR35024">
    <property type="entry name" value="HYPOTHETICAL CYTOSOLIC PROTEIN"/>
    <property type="match status" value="1"/>
</dbReference>
<dbReference type="Pfam" id="PF04519">
    <property type="entry name" value="Bactofilin"/>
    <property type="match status" value="1"/>
</dbReference>
<feature type="compositionally biased region" description="Acidic residues" evidence="2">
    <location>
        <begin position="72"/>
        <end position="85"/>
    </location>
</feature>
<accession>A0ABS7EE61</accession>
<organism evidence="3 4">
    <name type="scientific">Neiella holothuriorum</name>
    <dbReference type="NCBI Taxonomy" id="2870530"/>
    <lineage>
        <taxon>Bacteria</taxon>
        <taxon>Pseudomonadati</taxon>
        <taxon>Pseudomonadota</taxon>
        <taxon>Gammaproteobacteria</taxon>
        <taxon>Alteromonadales</taxon>
        <taxon>Echinimonadaceae</taxon>
        <taxon>Neiella</taxon>
    </lineage>
</organism>
<sequence>MAEVTIGRKGTISGDLEANKMVVSGLFDGKCSVNSLEICKTGRVLGEMRAMELVVAKGGHFRGQCIEREETAEAEAESVEAADNMEQDKAPSQA</sequence>
<comment type="similarity">
    <text evidence="1">Belongs to the bactofilin family.</text>
</comment>
<evidence type="ECO:0000256" key="2">
    <source>
        <dbReference type="SAM" id="MobiDB-lite"/>
    </source>
</evidence>
<dbReference type="EMBL" id="JAHZSS010000004">
    <property type="protein sequence ID" value="MBW8190535.1"/>
    <property type="molecule type" value="Genomic_DNA"/>
</dbReference>
<proteinExistence type="inferred from homology"/>
<name>A0ABS7EE61_9GAMM</name>
<evidence type="ECO:0000313" key="4">
    <source>
        <dbReference type="Proteomes" id="UP001166251"/>
    </source>
</evidence>
<dbReference type="InterPro" id="IPR007607">
    <property type="entry name" value="BacA/B"/>
</dbReference>
<feature type="region of interest" description="Disordered" evidence="2">
    <location>
        <begin position="70"/>
        <end position="94"/>
    </location>
</feature>
<dbReference type="Proteomes" id="UP001166251">
    <property type="component" value="Unassembled WGS sequence"/>
</dbReference>
<reference evidence="3" key="1">
    <citation type="submission" date="2021-07" db="EMBL/GenBank/DDBJ databases">
        <title>Neiella marina sp. nov., isolated from the intestinal content of sea cucumber Apostichopus japonicus.</title>
        <authorList>
            <person name="Bai X."/>
        </authorList>
    </citation>
    <scope>NUCLEOTIDE SEQUENCE</scope>
    <source>
        <strain evidence="3">126</strain>
    </source>
</reference>